<feature type="signal peptide" evidence="1">
    <location>
        <begin position="1"/>
        <end position="15"/>
    </location>
</feature>
<feature type="chain" id="PRO_5044321510" description="ShK domain-containing protein" evidence="1">
    <location>
        <begin position="16"/>
        <end position="347"/>
    </location>
</feature>
<evidence type="ECO:0008006" key="4">
    <source>
        <dbReference type="Google" id="ProtNLM"/>
    </source>
</evidence>
<evidence type="ECO:0000313" key="3">
    <source>
        <dbReference type="Proteomes" id="UP001515480"/>
    </source>
</evidence>
<proteinExistence type="predicted"/>
<accession>A0AB34JFN9</accession>
<evidence type="ECO:0000256" key="1">
    <source>
        <dbReference type="SAM" id="SignalP"/>
    </source>
</evidence>
<gene>
    <name evidence="2" type="ORF">AB1Y20_021899</name>
</gene>
<evidence type="ECO:0000313" key="2">
    <source>
        <dbReference type="EMBL" id="KAL1520308.1"/>
    </source>
</evidence>
<dbReference type="EMBL" id="JBGBPQ010000008">
    <property type="protein sequence ID" value="KAL1520308.1"/>
    <property type="molecule type" value="Genomic_DNA"/>
</dbReference>
<name>A0AB34JFN9_PRYPA</name>
<comment type="caution">
    <text evidence="2">The sequence shown here is derived from an EMBL/GenBank/DDBJ whole genome shotgun (WGS) entry which is preliminary data.</text>
</comment>
<keyword evidence="3" id="KW-1185">Reference proteome</keyword>
<dbReference type="AlphaFoldDB" id="A0AB34JFN9"/>
<protein>
    <recommendedName>
        <fullName evidence="4">ShK domain-containing protein</fullName>
    </recommendedName>
</protein>
<dbReference type="Proteomes" id="UP001515480">
    <property type="component" value="Unassembled WGS sequence"/>
</dbReference>
<organism evidence="2 3">
    <name type="scientific">Prymnesium parvum</name>
    <name type="common">Toxic golden alga</name>
    <dbReference type="NCBI Taxonomy" id="97485"/>
    <lineage>
        <taxon>Eukaryota</taxon>
        <taxon>Haptista</taxon>
        <taxon>Haptophyta</taxon>
        <taxon>Prymnesiophyceae</taxon>
        <taxon>Prymnesiales</taxon>
        <taxon>Prymnesiaceae</taxon>
        <taxon>Prymnesium</taxon>
    </lineage>
</organism>
<sequence>MRALLLLLAAHAARAQSCADGSGRCPIKAERNPHKCSKPNFRARCPVTCRACDTLPCENRKPNKCDRFSGSRLLFKCTKPGFANKCRLKCGVCSLESPPPPAPVHSNQCACDYYRDGASSATESMCFKEEVVGLIVFGCDDSLAANYNSQANTDDGECDYPGCTDSLALNYDPIAQREDFFCTYAGGVTSLTSDKQGVTTKSESGLPTKSESASFSTTNNVNVIAGCTVRTHPNYNKDATKYLHGSCDGVDAGFGCTRKKSTNYDSTAVVEPRYHCLYNIGGCPDSTSPFYNSNANSDSGACFRLKVGCTSRKFLEFDSTATATLSSTRCTKIIRGCCQLRLDCNDR</sequence>
<keyword evidence="1" id="KW-0732">Signal</keyword>
<reference evidence="2 3" key="1">
    <citation type="journal article" date="2024" name="Science">
        <title>Giant polyketide synthase enzymes in the biosynthesis of giant marine polyether toxins.</title>
        <authorList>
            <person name="Fallon T.R."/>
            <person name="Shende V.V."/>
            <person name="Wierzbicki I.H."/>
            <person name="Pendleton A.L."/>
            <person name="Watervoot N.F."/>
            <person name="Auber R.P."/>
            <person name="Gonzalez D.J."/>
            <person name="Wisecaver J.H."/>
            <person name="Moore B.S."/>
        </authorList>
    </citation>
    <scope>NUCLEOTIDE SEQUENCE [LARGE SCALE GENOMIC DNA]</scope>
    <source>
        <strain evidence="2 3">12B1</strain>
    </source>
</reference>